<sequence>MLDIHRTRHRTLDVNGVSLFYREAGQTGAPGLLLLHGQPSSSYSFRDVISPLAEVARVVAPDLPGFGFTEAPGDYPYTFDAMARTIDDLTRQIGLERFFLYIHDFGAPVAYDLALARPDRVLGLIIQNGNAHEEGLGPDWEPNKAYWADPTPENRARLPEWLNFKGTKDTYVGKIPDRLKPLFAPEGWHLDWERMSRPGLVEIQFRIFEDYGRYIARFPEISAYHRKHQPPALMLWGRHDPYFEIEEVLSYARELDRLDMHIYDGAHLLLETHHQECAALMRAFILNTLHSHSAGE</sequence>
<evidence type="ECO:0000313" key="1">
    <source>
        <dbReference type="EMBL" id="MBK1870171.1"/>
    </source>
</evidence>
<reference evidence="1" key="1">
    <citation type="submission" date="2021-01" db="EMBL/GenBank/DDBJ databases">
        <authorList>
            <person name="Sun Q."/>
        </authorList>
    </citation>
    <scope>NUCLEOTIDE SEQUENCE</scope>
    <source>
        <strain evidence="1">YIM B02566</strain>
    </source>
</reference>
<protein>
    <submittedName>
        <fullName evidence="1">Alpha/beta hydrolase</fullName>
    </submittedName>
</protein>
<dbReference type="EMBL" id="JAENHL010000008">
    <property type="protein sequence ID" value="MBK1870171.1"/>
    <property type="molecule type" value="Genomic_DNA"/>
</dbReference>
<keyword evidence="2" id="KW-1185">Reference proteome</keyword>
<accession>A0ACC5RCF5</accession>
<keyword evidence="1" id="KW-0378">Hydrolase</keyword>
<evidence type="ECO:0000313" key="2">
    <source>
        <dbReference type="Proteomes" id="UP000616151"/>
    </source>
</evidence>
<name>A0ACC5RCF5_9HYPH</name>
<dbReference type="Proteomes" id="UP000616151">
    <property type="component" value="Unassembled WGS sequence"/>
</dbReference>
<proteinExistence type="predicted"/>
<comment type="caution">
    <text evidence="1">The sequence shown here is derived from an EMBL/GenBank/DDBJ whole genome shotgun (WGS) entry which is preliminary data.</text>
</comment>
<organism evidence="1 2">
    <name type="scientific">Taklimakanibacter albus</name>
    <dbReference type="NCBI Taxonomy" id="2800327"/>
    <lineage>
        <taxon>Bacteria</taxon>
        <taxon>Pseudomonadati</taxon>
        <taxon>Pseudomonadota</taxon>
        <taxon>Alphaproteobacteria</taxon>
        <taxon>Hyphomicrobiales</taxon>
        <taxon>Aestuariivirgaceae</taxon>
        <taxon>Taklimakanibacter</taxon>
    </lineage>
</organism>
<gene>
    <name evidence="1" type="ORF">JHL16_27665</name>
</gene>